<dbReference type="OrthoDB" id="428895at2759"/>
<dbReference type="InterPro" id="IPR045242">
    <property type="entry name" value="Syntaxin"/>
</dbReference>
<dbReference type="GO" id="GO:0005484">
    <property type="term" value="F:SNAP receptor activity"/>
    <property type="evidence" value="ECO:0007669"/>
    <property type="project" value="TreeGrafter"/>
</dbReference>
<dbReference type="AlphaFoldDB" id="R7V1L5"/>
<name>R7V1L5_CAPTE</name>
<sequence>MTDKWLLDYDACARLGQDAMEKINDRNKEPKNSTAYSKQSAAARTTMQKFQHCLNDLRQDLVKSATRNRLTQRETERRQALMDQLASQEQRLDQAFKEGYQATRNSLLGQASAFADDPWSPASRSNDRYAAPNPFEDDPVNPSIDDIRQQQRIAIREQDAGLDALSSIIGRQKQMALDIGNEVDTQNDLIDDITDGVSRTDERLLRETRHIRIVDRKSNVCYMWVVILLLLLIIVIICIVPFGK</sequence>
<evidence type="ECO:0000256" key="4">
    <source>
        <dbReference type="ARBA" id="ARBA00022553"/>
    </source>
</evidence>
<organism evidence="15">
    <name type="scientific">Capitella teleta</name>
    <name type="common">Polychaete worm</name>
    <dbReference type="NCBI Taxonomy" id="283909"/>
    <lineage>
        <taxon>Eukaryota</taxon>
        <taxon>Metazoa</taxon>
        <taxon>Spiralia</taxon>
        <taxon>Lophotrochozoa</taxon>
        <taxon>Annelida</taxon>
        <taxon>Polychaeta</taxon>
        <taxon>Sedentaria</taxon>
        <taxon>Scolecida</taxon>
        <taxon>Capitellidae</taxon>
        <taxon>Capitella</taxon>
    </lineage>
</organism>
<evidence type="ECO:0000256" key="9">
    <source>
        <dbReference type="ARBA" id="ARBA00023136"/>
    </source>
</evidence>
<dbReference type="GO" id="GO:0006906">
    <property type="term" value="P:vesicle fusion"/>
    <property type="evidence" value="ECO:0007669"/>
    <property type="project" value="TreeGrafter"/>
</dbReference>
<keyword evidence="17" id="KW-1185">Reference proteome</keyword>
<comment type="function">
    <text evidence="10">Vesicle trafficking protein that functions in the early secretory pathway, possibly by mediating retrograde transport from cis-Golgi membranes to the ER.</text>
</comment>
<reference evidence="15 17" key="2">
    <citation type="journal article" date="2013" name="Nature">
        <title>Insights into bilaterian evolution from three spiralian genomes.</title>
        <authorList>
            <person name="Simakov O."/>
            <person name="Marletaz F."/>
            <person name="Cho S.J."/>
            <person name="Edsinger-Gonzales E."/>
            <person name="Havlak P."/>
            <person name="Hellsten U."/>
            <person name="Kuo D.H."/>
            <person name="Larsson T."/>
            <person name="Lv J."/>
            <person name="Arendt D."/>
            <person name="Savage R."/>
            <person name="Osoegawa K."/>
            <person name="de Jong P."/>
            <person name="Grimwood J."/>
            <person name="Chapman J.A."/>
            <person name="Shapiro H."/>
            <person name="Aerts A."/>
            <person name="Otillar R.P."/>
            <person name="Terry A.Y."/>
            <person name="Boore J.L."/>
            <person name="Grigoriev I.V."/>
            <person name="Lindberg D.R."/>
            <person name="Seaver E.C."/>
            <person name="Weisblat D.A."/>
            <person name="Putnam N.H."/>
            <person name="Rokhsar D.S."/>
        </authorList>
    </citation>
    <scope>NUCLEOTIDE SEQUENCE</scope>
    <source>
        <strain evidence="15 17">I ESC-2004</strain>
    </source>
</reference>
<dbReference type="Proteomes" id="UP000014760">
    <property type="component" value="Unassembled WGS sequence"/>
</dbReference>
<comment type="similarity">
    <text evidence="2">Belongs to the syntaxin family.</text>
</comment>
<dbReference type="GO" id="GO:0048278">
    <property type="term" value="P:vesicle docking"/>
    <property type="evidence" value="ECO:0007669"/>
    <property type="project" value="TreeGrafter"/>
</dbReference>
<keyword evidence="3" id="KW-0813">Transport</keyword>
<dbReference type="OMA" id="DSTCYIA"/>
<evidence type="ECO:0000313" key="15">
    <source>
        <dbReference type="EMBL" id="ELU09551.1"/>
    </source>
</evidence>
<dbReference type="SMART" id="SM00397">
    <property type="entry name" value="t_SNARE"/>
    <property type="match status" value="1"/>
</dbReference>
<evidence type="ECO:0000313" key="16">
    <source>
        <dbReference type="EnsemblMetazoa" id="CapteP162904"/>
    </source>
</evidence>
<dbReference type="FunFam" id="1.20.5.110:FF:000036">
    <property type="entry name" value="Putative Syntaxin-8"/>
    <property type="match status" value="1"/>
</dbReference>
<reference evidence="16" key="3">
    <citation type="submission" date="2015-06" db="UniProtKB">
        <authorList>
            <consortium name="EnsemblMetazoa"/>
        </authorList>
    </citation>
    <scope>IDENTIFICATION</scope>
</reference>
<proteinExistence type="inferred from homology"/>
<evidence type="ECO:0000256" key="1">
    <source>
        <dbReference type="ARBA" id="ARBA00004211"/>
    </source>
</evidence>
<keyword evidence="7 13" id="KW-1133">Transmembrane helix</keyword>
<dbReference type="PANTHER" id="PTHR19957">
    <property type="entry name" value="SYNTAXIN"/>
    <property type="match status" value="1"/>
</dbReference>
<evidence type="ECO:0000256" key="2">
    <source>
        <dbReference type="ARBA" id="ARBA00009063"/>
    </source>
</evidence>
<evidence type="ECO:0000256" key="10">
    <source>
        <dbReference type="ARBA" id="ARBA00055629"/>
    </source>
</evidence>
<accession>R7V1L5</accession>
<evidence type="ECO:0000313" key="17">
    <source>
        <dbReference type="Proteomes" id="UP000014760"/>
    </source>
</evidence>
<dbReference type="PROSITE" id="PS50192">
    <property type="entry name" value="T_SNARE"/>
    <property type="match status" value="1"/>
</dbReference>
<dbReference type="Gene3D" id="1.20.5.110">
    <property type="match status" value="1"/>
</dbReference>
<evidence type="ECO:0000256" key="3">
    <source>
        <dbReference type="ARBA" id="ARBA00022448"/>
    </source>
</evidence>
<gene>
    <name evidence="15" type="ORF">CAPTEDRAFT_162904</name>
</gene>
<feature type="domain" description="T-SNARE coiled-coil homology" evidence="14">
    <location>
        <begin position="152"/>
        <end position="214"/>
    </location>
</feature>
<dbReference type="GO" id="GO:0006886">
    <property type="term" value="P:intracellular protein transport"/>
    <property type="evidence" value="ECO:0007669"/>
    <property type="project" value="TreeGrafter"/>
</dbReference>
<keyword evidence="8 12" id="KW-0175">Coiled coil</keyword>
<protein>
    <recommendedName>
        <fullName evidence="11">Syntaxin-8</fullName>
    </recommendedName>
</protein>
<keyword evidence="4" id="KW-0597">Phosphoprotein</keyword>
<evidence type="ECO:0000256" key="6">
    <source>
        <dbReference type="ARBA" id="ARBA00022843"/>
    </source>
</evidence>
<evidence type="ECO:0000256" key="7">
    <source>
        <dbReference type="ARBA" id="ARBA00022989"/>
    </source>
</evidence>
<keyword evidence="6" id="KW-0832">Ubl conjugation</keyword>
<dbReference type="GO" id="GO:0031201">
    <property type="term" value="C:SNARE complex"/>
    <property type="evidence" value="ECO:0007669"/>
    <property type="project" value="TreeGrafter"/>
</dbReference>
<comment type="subcellular location">
    <subcellularLocation>
        <location evidence="1">Membrane</location>
        <topology evidence="1">Single-pass type IV membrane protein</topology>
    </subcellularLocation>
</comment>
<evidence type="ECO:0000256" key="8">
    <source>
        <dbReference type="ARBA" id="ARBA00023054"/>
    </source>
</evidence>
<dbReference type="STRING" id="283909.R7V1L5"/>
<evidence type="ECO:0000259" key="14">
    <source>
        <dbReference type="PROSITE" id="PS50192"/>
    </source>
</evidence>
<dbReference type="PANTHER" id="PTHR19957:SF124">
    <property type="entry name" value="SYNTAXIN-8"/>
    <property type="match status" value="1"/>
</dbReference>
<evidence type="ECO:0000256" key="13">
    <source>
        <dbReference type="SAM" id="Phobius"/>
    </source>
</evidence>
<feature type="transmembrane region" description="Helical" evidence="13">
    <location>
        <begin position="222"/>
        <end position="242"/>
    </location>
</feature>
<reference evidence="17" key="1">
    <citation type="submission" date="2012-12" db="EMBL/GenBank/DDBJ databases">
        <authorList>
            <person name="Hellsten U."/>
            <person name="Grimwood J."/>
            <person name="Chapman J.A."/>
            <person name="Shapiro H."/>
            <person name="Aerts A."/>
            <person name="Otillar R.P."/>
            <person name="Terry A.Y."/>
            <person name="Boore J.L."/>
            <person name="Simakov O."/>
            <person name="Marletaz F."/>
            <person name="Cho S.-J."/>
            <person name="Edsinger-Gonzales E."/>
            <person name="Havlak P."/>
            <person name="Kuo D.-H."/>
            <person name="Larsson T."/>
            <person name="Lv J."/>
            <person name="Arendt D."/>
            <person name="Savage R."/>
            <person name="Osoegawa K."/>
            <person name="de Jong P."/>
            <person name="Lindberg D.R."/>
            <person name="Seaver E.C."/>
            <person name="Weisblat D.A."/>
            <person name="Putnam N.H."/>
            <person name="Grigoriev I.V."/>
            <person name="Rokhsar D.S."/>
        </authorList>
    </citation>
    <scope>NUCLEOTIDE SEQUENCE</scope>
    <source>
        <strain evidence="17">I ESC-2004</strain>
    </source>
</reference>
<evidence type="ECO:0000256" key="11">
    <source>
        <dbReference type="ARBA" id="ARBA00072662"/>
    </source>
</evidence>
<dbReference type="EMBL" id="AMQN01006347">
    <property type="status" value="NOT_ANNOTATED_CDS"/>
    <property type="molecule type" value="Genomic_DNA"/>
</dbReference>
<dbReference type="GO" id="GO:0000149">
    <property type="term" value="F:SNARE binding"/>
    <property type="evidence" value="ECO:0007669"/>
    <property type="project" value="TreeGrafter"/>
</dbReference>
<dbReference type="EMBL" id="KB298168">
    <property type="protein sequence ID" value="ELU09551.1"/>
    <property type="molecule type" value="Genomic_DNA"/>
</dbReference>
<dbReference type="EnsemblMetazoa" id="CapteT162904">
    <property type="protein sequence ID" value="CapteP162904"/>
    <property type="gene ID" value="CapteG162904"/>
</dbReference>
<dbReference type="InterPro" id="IPR000727">
    <property type="entry name" value="T_SNARE_dom"/>
</dbReference>
<keyword evidence="9 13" id="KW-0472">Membrane</keyword>
<keyword evidence="5 13" id="KW-0812">Transmembrane</keyword>
<dbReference type="GO" id="GO:0005770">
    <property type="term" value="C:late endosome"/>
    <property type="evidence" value="ECO:0007669"/>
    <property type="project" value="UniProtKB-ARBA"/>
</dbReference>
<dbReference type="InterPro" id="IPR041875">
    <property type="entry name" value="Syntaxin-8_SNARE"/>
</dbReference>
<feature type="coiled-coil region" evidence="12">
    <location>
        <begin position="71"/>
        <end position="98"/>
    </location>
</feature>
<evidence type="ECO:0000256" key="5">
    <source>
        <dbReference type="ARBA" id="ARBA00022692"/>
    </source>
</evidence>
<dbReference type="HOGENOM" id="CLU_099972_1_0_1"/>
<evidence type="ECO:0000256" key="12">
    <source>
        <dbReference type="SAM" id="Coils"/>
    </source>
</evidence>
<dbReference type="CDD" id="cd15852">
    <property type="entry name" value="SNARE_Syntaxin8"/>
    <property type="match status" value="1"/>
</dbReference>
<dbReference type="SUPFAM" id="SSF58038">
    <property type="entry name" value="SNARE fusion complex"/>
    <property type="match status" value="1"/>
</dbReference>
<dbReference type="EMBL" id="AMQN01006348">
    <property type="status" value="NOT_ANNOTATED_CDS"/>
    <property type="molecule type" value="Genomic_DNA"/>
</dbReference>
<dbReference type="FunCoup" id="R7V1L5">
    <property type="interactions" value="706"/>
</dbReference>